<organism evidence="1">
    <name type="scientific">Leucothrix mucor</name>
    <dbReference type="NCBI Taxonomy" id="45248"/>
    <lineage>
        <taxon>Bacteria</taxon>
        <taxon>Pseudomonadati</taxon>
        <taxon>Pseudomonadota</taxon>
        <taxon>Gammaproteobacteria</taxon>
        <taxon>Thiotrichales</taxon>
        <taxon>Thiotrichaceae</taxon>
        <taxon>Leucothrix</taxon>
    </lineage>
</organism>
<name>A0A7V2WUR5_LEUMU</name>
<gene>
    <name evidence="1" type="ORF">ENJ51_04090</name>
</gene>
<reference evidence="1" key="1">
    <citation type="journal article" date="2020" name="mSystems">
        <title>Genome- and Community-Level Interaction Insights into Carbon Utilization and Element Cycling Functions of Hydrothermarchaeota in Hydrothermal Sediment.</title>
        <authorList>
            <person name="Zhou Z."/>
            <person name="Liu Y."/>
            <person name="Xu W."/>
            <person name="Pan J."/>
            <person name="Luo Z.H."/>
            <person name="Li M."/>
        </authorList>
    </citation>
    <scope>NUCLEOTIDE SEQUENCE [LARGE SCALE GENOMIC DNA]</scope>
    <source>
        <strain evidence="1">HyVt-493</strain>
    </source>
</reference>
<dbReference type="AlphaFoldDB" id="A0A7V2WUR5"/>
<evidence type="ECO:0000313" key="1">
    <source>
        <dbReference type="EMBL" id="HFC91972.1"/>
    </source>
</evidence>
<comment type="caution">
    <text evidence="1">The sequence shown here is derived from an EMBL/GenBank/DDBJ whole genome shotgun (WGS) entry which is preliminary data.</text>
</comment>
<accession>A0A7V2WUR5</accession>
<dbReference type="EMBL" id="DRMS01000160">
    <property type="protein sequence ID" value="HFC91972.1"/>
    <property type="molecule type" value="Genomic_DNA"/>
</dbReference>
<protein>
    <submittedName>
        <fullName evidence="1">Uncharacterized protein</fullName>
    </submittedName>
</protein>
<sequence>MDEDQYRKLYHELNPDRCVFEKSINNRRCDCELKHRFLIATREGIACRSKTALANCTLLLNTMRDKARFVLKLVNIEGPVPHNKELRVQAGGLLGLQALTQSDLQYAETVLNAHQTVTATLVKYGSIEEIPYSDIIKEIATYKVRPKRSKKRLPTSRQDK</sequence>
<dbReference type="Proteomes" id="UP000885750">
    <property type="component" value="Unassembled WGS sequence"/>
</dbReference>
<proteinExistence type="predicted"/>